<feature type="transmembrane region" description="Helical" evidence="1">
    <location>
        <begin position="445"/>
        <end position="468"/>
    </location>
</feature>
<keyword evidence="1" id="KW-0812">Transmembrane</keyword>
<feature type="transmembrane region" description="Helical" evidence="1">
    <location>
        <begin position="268"/>
        <end position="284"/>
    </location>
</feature>
<dbReference type="Pfam" id="PF24677">
    <property type="entry name" value="DUF7657"/>
    <property type="match status" value="1"/>
</dbReference>
<comment type="caution">
    <text evidence="4">The sequence shown here is derived from an EMBL/GenBank/DDBJ whole genome shotgun (WGS) entry which is preliminary data.</text>
</comment>
<feature type="domain" description="DUF7657" evidence="3">
    <location>
        <begin position="97"/>
        <end position="497"/>
    </location>
</feature>
<evidence type="ECO:0000259" key="3">
    <source>
        <dbReference type="Pfam" id="PF24677"/>
    </source>
</evidence>
<evidence type="ECO:0000313" key="4">
    <source>
        <dbReference type="EMBL" id="KOA41063.1"/>
    </source>
</evidence>
<feature type="transmembrane region" description="Helical" evidence="1">
    <location>
        <begin position="21"/>
        <end position="43"/>
    </location>
</feature>
<keyword evidence="1" id="KW-0472">Membrane</keyword>
<feature type="transmembrane region" description="Helical" evidence="1">
    <location>
        <begin position="100"/>
        <end position="126"/>
    </location>
</feature>
<name>A0A0L7B1B1_BIFBR</name>
<evidence type="ECO:0000256" key="1">
    <source>
        <dbReference type="SAM" id="Phobius"/>
    </source>
</evidence>
<evidence type="ECO:0000313" key="5">
    <source>
        <dbReference type="Proteomes" id="UP000037193"/>
    </source>
</evidence>
<accession>A0A0L7B1B1</accession>
<dbReference type="EMBL" id="AVQD01000008">
    <property type="protein sequence ID" value="KOA41063.1"/>
    <property type="molecule type" value="Genomic_DNA"/>
</dbReference>
<feature type="transmembrane region" description="Helical" evidence="1">
    <location>
        <begin position="343"/>
        <end position="362"/>
    </location>
</feature>
<feature type="transmembrane region" description="Helical" evidence="1">
    <location>
        <begin position="421"/>
        <end position="439"/>
    </location>
</feature>
<dbReference type="Pfam" id="PF24672">
    <property type="entry name" value="DUF7654"/>
    <property type="match status" value="1"/>
</dbReference>
<feature type="transmembrane region" description="Helical" evidence="1">
    <location>
        <begin position="382"/>
        <end position="401"/>
    </location>
</feature>
<keyword evidence="1" id="KW-1133">Transmembrane helix</keyword>
<evidence type="ECO:0000259" key="2">
    <source>
        <dbReference type="Pfam" id="PF24672"/>
    </source>
</evidence>
<feature type="transmembrane region" description="Helical" evidence="1">
    <location>
        <begin position="63"/>
        <end position="88"/>
    </location>
</feature>
<sequence>MATKRLQGTRYSKPSPLAARGFLIRLIAVFICAAVASSMVMSAYPSIRERLFRLAPVASTESVPVLCIRFLLILMPLLVIGAMIAFGVKPVGMWMHRHRFILGASVIAACVLLNISGSSIGMWNYWLGHDMSTDVVWGTPRIIRTDEYVVGTPLAFSQSYSGYSYFNDLFGNKPADMFIVKDAPVLALAELFRPFHWGYILFGSSRGLAFYWSARLVVLFLAAYEFFLCISNDRRQEKHKGVAFVGAILIACAPLVQWWFAVNALPEMLIAIFVSIVCFDRYLGDTESGHRAAYAAVILICAGMFALTLYPAWQISLGYLLAVLILCIVIRHWGHIRISQKDALIFVGEIALFCVILGSAVVTSWGTIQSMLHTAYPGARQSIGGGLPPLSLISSVGTLFFPFKDYAVDSVTTNMVEASRFVDLFPLGIILAVFGMIKRKKVDVLSAWLITVITLFSVFACVGMPLWLSKIMMLTSVTSGRCVVVLGVANIAVLVRAAAIIDGELSWKQSLLVTFVFAAILAWANHAMYLSYIGRLLVVVCFAIAGLLSFAVLNNGVIARTVVAPIVSVGLLVSGLSVNPVQYGSAPVTKQPLIQQVQSLQSENPGMWAIDDAFGSQLANLAVANGINTLNALEVTPDLATWKKLDPNGQWEEIYNRYAFVSVNVVEQESADVFTLVAPDSFTVHVTPEQLRKLGVSNVLSPQKLDAMQFNGYSFERIGETINGRTPYRIVQHQ</sequence>
<feature type="transmembrane region" description="Helical" evidence="1">
    <location>
        <begin position="291"/>
        <end position="310"/>
    </location>
</feature>
<proteinExistence type="predicted"/>
<dbReference type="Proteomes" id="UP000037193">
    <property type="component" value="Unassembled WGS sequence"/>
</dbReference>
<feature type="transmembrane region" description="Helical" evidence="1">
    <location>
        <begin position="507"/>
        <end position="525"/>
    </location>
</feature>
<reference evidence="4 5" key="1">
    <citation type="journal article" date="2015" name="Int J Genomics">
        <title>Comparative Genomics Revealed Genetic Diversity and Species/Strain-Level Differences in Carbohydrate Metabolism of Three Probiotic Bifidobacterial Species.</title>
        <authorList>
            <person name="Odamaki T."/>
            <person name="Horigome A."/>
            <person name="Sugahara H."/>
            <person name="Hashikura N."/>
            <person name="Minami J."/>
            <person name="Xiao J.Z."/>
            <person name="Abe F."/>
        </authorList>
    </citation>
    <scope>NUCLEOTIDE SEQUENCE [LARGE SCALE GENOMIC DNA]</scope>
    <source>
        <strain evidence="4 5">MCC 1128</strain>
    </source>
</reference>
<feature type="transmembrane region" description="Helical" evidence="1">
    <location>
        <begin position="209"/>
        <end position="230"/>
    </location>
</feature>
<feature type="transmembrane region" description="Helical" evidence="1">
    <location>
        <begin position="532"/>
        <end position="552"/>
    </location>
</feature>
<organism evidence="4 5">
    <name type="scientific">Bifidobacterium breve MCC 1128</name>
    <dbReference type="NCBI Taxonomy" id="1365965"/>
    <lineage>
        <taxon>Bacteria</taxon>
        <taxon>Bacillati</taxon>
        <taxon>Actinomycetota</taxon>
        <taxon>Actinomycetes</taxon>
        <taxon>Bifidobacteriales</taxon>
        <taxon>Bifidobacteriaceae</taxon>
        <taxon>Bifidobacterium</taxon>
    </lineage>
</organism>
<dbReference type="AlphaFoldDB" id="A0A0L7B1B1"/>
<gene>
    <name evidence="4" type="ORF">BBM1128_05480</name>
</gene>
<protein>
    <submittedName>
        <fullName evidence="4">Membrane protein</fullName>
    </submittedName>
</protein>
<feature type="transmembrane region" description="Helical" evidence="1">
    <location>
        <begin position="316"/>
        <end position="334"/>
    </location>
</feature>
<dbReference type="InterPro" id="IPR056071">
    <property type="entry name" value="DUF7654"/>
</dbReference>
<feature type="domain" description="DUF7654" evidence="2">
    <location>
        <begin position="587"/>
        <end position="732"/>
    </location>
</feature>
<dbReference type="PATRIC" id="fig|1365965.3.peg.1104"/>
<dbReference type="InterPro" id="IPR056074">
    <property type="entry name" value="DUF7657"/>
</dbReference>
<feature type="transmembrane region" description="Helical" evidence="1">
    <location>
        <begin position="480"/>
        <end position="501"/>
    </location>
</feature>
<feature type="transmembrane region" description="Helical" evidence="1">
    <location>
        <begin position="242"/>
        <end position="262"/>
    </location>
</feature>